<evidence type="ECO:0000313" key="14">
    <source>
        <dbReference type="EMBL" id="WAQ97034.1"/>
    </source>
</evidence>
<evidence type="ECO:0000256" key="1">
    <source>
        <dbReference type="ARBA" id="ARBA00004138"/>
    </source>
</evidence>
<feature type="transmembrane region" description="Helical" evidence="10">
    <location>
        <begin position="2033"/>
        <end position="2053"/>
    </location>
</feature>
<feature type="transmembrane region" description="Helical" evidence="10">
    <location>
        <begin position="2609"/>
        <end position="2629"/>
    </location>
</feature>
<evidence type="ECO:0000313" key="15">
    <source>
        <dbReference type="Proteomes" id="UP001164746"/>
    </source>
</evidence>
<feature type="transmembrane region" description="Helical" evidence="10">
    <location>
        <begin position="2073"/>
        <end position="2094"/>
    </location>
</feature>
<feature type="transmembrane region" description="Helical" evidence="10">
    <location>
        <begin position="2711"/>
        <end position="2732"/>
    </location>
</feature>
<dbReference type="CDD" id="cd01752">
    <property type="entry name" value="PLAT_polycystin"/>
    <property type="match status" value="1"/>
</dbReference>
<gene>
    <name evidence="14" type="ORF">MAR_029724</name>
</gene>
<dbReference type="InterPro" id="IPR035986">
    <property type="entry name" value="PKD_dom_sf"/>
</dbReference>
<dbReference type="Proteomes" id="UP001164746">
    <property type="component" value="Chromosome 2"/>
</dbReference>
<name>A0ABY7DH66_MYAAR</name>
<dbReference type="SUPFAM" id="SSF49723">
    <property type="entry name" value="Lipase/lipooxygenase domain (PLAT/LH2 domain)"/>
    <property type="match status" value="1"/>
</dbReference>
<comment type="similarity">
    <text evidence="3">Belongs to the polycystin family.</text>
</comment>
<keyword evidence="8 10" id="KW-0472">Membrane</keyword>
<dbReference type="Pfam" id="PF08016">
    <property type="entry name" value="PKD_channel"/>
    <property type="match status" value="1"/>
</dbReference>
<feature type="domain" description="PLAT" evidence="12">
    <location>
        <begin position="1868"/>
        <end position="1987"/>
    </location>
</feature>
<dbReference type="InterPro" id="IPR002889">
    <property type="entry name" value="WSC_carb-bd"/>
</dbReference>
<feature type="transmembrane region" description="Helical" evidence="10">
    <location>
        <begin position="2320"/>
        <end position="2338"/>
    </location>
</feature>
<dbReference type="InterPro" id="IPR051223">
    <property type="entry name" value="Polycystin"/>
</dbReference>
<evidence type="ECO:0000256" key="9">
    <source>
        <dbReference type="PROSITE-ProRule" id="PRU00152"/>
    </source>
</evidence>
<evidence type="ECO:0000256" key="3">
    <source>
        <dbReference type="ARBA" id="ARBA00007200"/>
    </source>
</evidence>
<dbReference type="PANTHER" id="PTHR10877">
    <property type="entry name" value="POLYCYSTIN FAMILY MEMBER"/>
    <property type="match status" value="1"/>
</dbReference>
<dbReference type="InterPro" id="IPR036392">
    <property type="entry name" value="PLAT/LH2_dom_sf"/>
</dbReference>
<protein>
    <submittedName>
        <fullName evidence="14">PK1L2-like protein</fullName>
    </submittedName>
</protein>
<dbReference type="PROSITE" id="PS51212">
    <property type="entry name" value="WSC"/>
    <property type="match status" value="1"/>
</dbReference>
<keyword evidence="4 10" id="KW-0812">Transmembrane</keyword>
<sequence length="2841" mass="319458">MAVKTEMIQIFVVIITSCVFVSECAYLGCYLLPRRGPAYGWNPGVLPKNKIAPAECTVLCGEYNSKYTALKDGKFCHCVDHSPSNATLELVDDGNCSVQCSGDSGAFCGSAYHASVYESMNPVTVKLEANVTGPTTVGAVVVFDPNPFTTGSGVAAKFDYDDGAGVSDYSSASNTEHVFHLAGHYHVDVYGSSADGWLPPVQSSVAVEVQSRVRDVVVTCPQFMATYEPMIFSVNVVISSVGYGWFEVVGQQEIFSGDVLAFDATATPLLAQRNGTVGDFHCTGFSGGAQITMGTSCTELIQQQSQLKATYARKSRVYYPIMFTNKGNVTLQATASNLAAFGGSDVGTAEIAVIEGVDIAYIIPTTTCIAVNEITTISIKPYTGDPANVFIDWGDSTNKSVTSAISVTKIYLEIGNYNVFLNISNYLSYKENVTQFCVEERITNVALNLSSGVEVDVATVLELSMASGSNYTCDYEFIYSDSTSDVFTRSYLDGDIFSHTFPVWGTVDITVVCQNTINAATYTHQLTAVERISGDAITPPGALMNVPFTITLTWATGSHVSVSLSYDGIAQTMTVDAANKQATSELKTEDVLGAHTIIYTISNPLDPNPALVTVTFAIEVKITSPDIHCTFSNLIKMIGSTAVIPINTDITCDVTMSYGTSVTLEIDYGYSGATYNQSNAPGVPWTNSILQASLPQVHNFTKHQYCNVYVHIYNNFNEYEEWFPVWVMVPVDGVTLQPYPVDNPKRFDPPAIVNFFFTIPGLLIPNEVTCEVTWGDGNKDIYFPCDLTNNLTHTYLDSDGDLSFSYELYNHISEEMNGETVYIVAPILNEKCFTDRKAGIPGDSIQLGFSATRAPPAGILDLEFDCGNAVTPTNRKRLGTFVWYDVTAQSATDIYSCNSTDPDFVITMINKAGTYDVTVVAKNPVHTGPAKTATIEMSSPVINPLISDSEVTRAYEEKTFNISMESYGTAQCVAFYSGKTDNIVILYGNPVDCDDTDAGLNTYFPGKIFQLSAVLTDVSQSFEVQMMYTAEDTYTAEVYAWNMFSNEFTEFEFPVSRLSCSAPNLAIIDGRPNFLYPKECRRSNRCKIIGSVDLQCPNTLQNTKSWTVEKWNGFLNQKILDIDLTTVRSRVNSELALEPSFLTLGLYKITFISLDWFELGCVDLTENETLPVDTTATTVGLSLPDLPGGHVDAGGCFQQGPGFITNFNSGYLVFNTAILKPTHVYQITVIGFKIPTICQLVHGKLLFNPNSEIGLVSVIKNKCATCTYSYAWKMYAYDYQFCGPIFNCWRELVYLGNYIEGLASDQLTIKTALFGHYPAVDDFQLRLSVTNDNTGVMGRVVMNMTRNHPPTNGNCSITPVNPLPLLDFPNTLLSLQESSDDAFDIMDAIANLDDACSKADALQAMLDLMGSNDETDLNGLGSSLAYAATRLDDPTVRAGAFTTSMMLELLKKALQNLRNNSAILTVEEIETLANSSFETCTNIELVVQAQKLCTEIQFELTMTLASQKPMSNTPIILNTGSVETRILKNRGFDLENQTLSIGGCDIKLPPNLIDSSSASQPIIFKASTYAAPSVPVEDGGAMGSRMRQVRATFMSEDGTVMRLNNLQTPILLKIASDPNAPRFNWSDVELASPQIPASQENEYCFFHEFYINNPHSAAQLKFRLTNETKGTQLLVMVSFEDKPQLGSNIIAAGMIPQNTRDTGFYGDEYKVDPYQLFLDADVVGNNVGTYKVCVRQLLPDEENEFDSIGALPDTVPTIWKTKKEFLTDYQFFPVILSCAYTEDGSSIIKTDNVKPHALCNESTLVCETNHFTTFGGNWMVAPNKLDWNFIFSNADFLKNPTLYVTEMLVLILYLGLTPLLDNDRKDKYYYEVLVSTGMRRGAGTDSKVHFVLSGEEEETDVRTFEDKKRKIFTRGSDCGFLMAVPEPLGPLTYLRIWHDNSGKGRFASWYLNHVLVRDVQTDKKYYFIANKWFAVEEDDGQVDRVIPVSGRAQMTEFSHLFQQQTAKNLSDGHLWFSVVARPPQSRFTRCQRVSCCLCLLFSSMLANAMFYNTASSDSNAYQFGPFAVTSEQIFIGIISNLIIFPINFLLITIFRKSRPRTLRKSRVQEALDSLPERSTSMADVNMRVKSSMSMDRPGSSFLMDANRSASSMSRPESSMANTEVKVKEVKKKKKCELPWWFVIIGWILLWIAVLVSAAFVTFYGIQFQDIKCKKWITSMLISFITSIFFTQPIKVFLVAIIFSFLIRKPTEDEEEDEEDEPRILKEDEEYLHKEEEEDEFGYITPKKPLRKPKPPDTQALARAREERLKEIQMWAIIREILFYAFFLWILIIVSYRSVSTNSWRYKNTMEKVFIQTNDTKKAFTKVHNTDDFWTWARSGMLRGIRAGPYYNNFPPFYMRGYINDKQSRLMGYAILRQVRIKPELNSYPYWGQMAFYSGGGYVVPLNKDYLNMVEEFYRLEKEGWIDRYTRAVFLEFTVYNPSINLFAISTLISEFQPSGGVFTSYRFEPCMLLPYQSSALIIQLVCEVFYFAFTIFFVVQLIKNLVQQKWGFFKQFWNLVDVGICAMSVTAIVIYFYRLYEINLLTEYFKETHGNEYIKFQYVGYWSEIFNYIMGMLVFLATIKFMKLLRFNKKISLLADTLKNSSKDLIHFSIIFNIVFLAFIQFFYLIYGKHLAIFKTFMRSCEAGVVMIMGRFDIYNMQAVNQWMTQIMLFLFVVSVTFIVVNMLLSILNDTFSAVRKDKMKQKNDYEIVDFMLGRFKMWTGIGQASTTVSAAELEKEQKYRELEEQIDQFPDQIDRRVWHARWQRKGRNSRLTILHPESFFTQNQQRFFKVQCKNYK</sequence>
<evidence type="ECO:0000256" key="8">
    <source>
        <dbReference type="ARBA" id="ARBA00023136"/>
    </source>
</evidence>
<feature type="non-terminal residue" evidence="14">
    <location>
        <position position="1"/>
    </location>
</feature>
<dbReference type="PROSITE" id="PS51257">
    <property type="entry name" value="PROKAR_LIPOPROTEIN"/>
    <property type="match status" value="1"/>
</dbReference>
<evidence type="ECO:0000256" key="6">
    <source>
        <dbReference type="ARBA" id="ARBA00022989"/>
    </source>
</evidence>
<feature type="domain" description="WSC" evidence="13">
    <location>
        <begin position="23"/>
        <end position="120"/>
    </location>
</feature>
<dbReference type="Pfam" id="PF01477">
    <property type="entry name" value="PLAT"/>
    <property type="match status" value="1"/>
</dbReference>
<feature type="transmembrane region" description="Helical" evidence="10">
    <location>
        <begin position="2215"/>
        <end position="2246"/>
    </location>
</feature>
<dbReference type="SMART" id="SM00321">
    <property type="entry name" value="WSC"/>
    <property type="match status" value="1"/>
</dbReference>
<keyword evidence="7" id="KW-0969">Cilium</keyword>
<dbReference type="Pfam" id="PF01822">
    <property type="entry name" value="WSC"/>
    <property type="match status" value="1"/>
</dbReference>
<dbReference type="SMART" id="SM00308">
    <property type="entry name" value="LH2"/>
    <property type="match status" value="1"/>
</dbReference>
<dbReference type="InterPro" id="IPR042060">
    <property type="entry name" value="PLAT_polycystin1"/>
</dbReference>
<organism evidence="14 15">
    <name type="scientific">Mya arenaria</name>
    <name type="common">Soft-shell clam</name>
    <dbReference type="NCBI Taxonomy" id="6604"/>
    <lineage>
        <taxon>Eukaryota</taxon>
        <taxon>Metazoa</taxon>
        <taxon>Spiralia</taxon>
        <taxon>Lophotrochozoa</taxon>
        <taxon>Mollusca</taxon>
        <taxon>Bivalvia</taxon>
        <taxon>Autobranchia</taxon>
        <taxon>Heteroconchia</taxon>
        <taxon>Euheterodonta</taxon>
        <taxon>Imparidentia</taxon>
        <taxon>Neoheterodontei</taxon>
        <taxon>Myida</taxon>
        <taxon>Myoidea</taxon>
        <taxon>Myidae</taxon>
        <taxon>Mya</taxon>
    </lineage>
</organism>
<evidence type="ECO:0000256" key="7">
    <source>
        <dbReference type="ARBA" id="ARBA00023069"/>
    </source>
</evidence>
<feature type="transmembrane region" description="Helical" evidence="10">
    <location>
        <begin position="2559"/>
        <end position="2580"/>
    </location>
</feature>
<keyword evidence="5" id="KW-0732">Signal</keyword>
<feature type="transmembrane region" description="Helical" evidence="10">
    <location>
        <begin position="2177"/>
        <end position="2203"/>
    </location>
</feature>
<keyword evidence="15" id="KW-1185">Reference proteome</keyword>
<dbReference type="EMBL" id="CP111013">
    <property type="protein sequence ID" value="WAQ97034.1"/>
    <property type="molecule type" value="Genomic_DNA"/>
</dbReference>
<feature type="transmembrane region" description="Helical" evidence="10">
    <location>
        <begin position="1842"/>
        <end position="1860"/>
    </location>
</feature>
<evidence type="ECO:0000259" key="13">
    <source>
        <dbReference type="PROSITE" id="PS51212"/>
    </source>
</evidence>
<dbReference type="InterPro" id="IPR013122">
    <property type="entry name" value="PKD1_2_channel"/>
</dbReference>
<dbReference type="PROSITE" id="PS50095">
    <property type="entry name" value="PLAT"/>
    <property type="match status" value="1"/>
</dbReference>
<dbReference type="InterPro" id="IPR046791">
    <property type="entry name" value="Polycystin_dom"/>
</dbReference>
<evidence type="ECO:0000259" key="11">
    <source>
        <dbReference type="PROSITE" id="PS50093"/>
    </source>
</evidence>
<comment type="caution">
    <text evidence="9">Lacks conserved residue(s) required for the propagation of feature annotation.</text>
</comment>
<dbReference type="CDD" id="cd00146">
    <property type="entry name" value="PKD"/>
    <property type="match status" value="1"/>
</dbReference>
<dbReference type="Gene3D" id="2.60.60.20">
    <property type="entry name" value="PLAT/LH2 domain"/>
    <property type="match status" value="1"/>
</dbReference>
<dbReference type="SUPFAM" id="SSF49299">
    <property type="entry name" value="PKD domain"/>
    <property type="match status" value="3"/>
</dbReference>
<evidence type="ECO:0000256" key="2">
    <source>
        <dbReference type="ARBA" id="ARBA00004651"/>
    </source>
</evidence>
<proteinExistence type="inferred from homology"/>
<keyword evidence="6 10" id="KW-1133">Transmembrane helix</keyword>
<dbReference type="InterPro" id="IPR001024">
    <property type="entry name" value="PLAT/LH2_dom"/>
</dbReference>
<dbReference type="Pfam" id="PF20519">
    <property type="entry name" value="Polycystin_dom"/>
    <property type="match status" value="1"/>
</dbReference>
<reference evidence="14" key="1">
    <citation type="submission" date="2022-11" db="EMBL/GenBank/DDBJ databases">
        <title>Centuries of genome instability and evolution in soft-shell clam transmissible cancer (bioRxiv).</title>
        <authorList>
            <person name="Hart S.F.M."/>
            <person name="Yonemitsu M.A."/>
            <person name="Giersch R.M."/>
            <person name="Beal B.F."/>
            <person name="Arriagada G."/>
            <person name="Davis B.W."/>
            <person name="Ostrander E.A."/>
            <person name="Goff S.P."/>
            <person name="Metzger M.J."/>
        </authorList>
    </citation>
    <scope>NUCLEOTIDE SEQUENCE</scope>
    <source>
        <strain evidence="14">MELC-2E11</strain>
        <tissue evidence="14">Siphon/mantle</tissue>
    </source>
</reference>
<dbReference type="PROSITE" id="PS50093">
    <property type="entry name" value="PKD"/>
    <property type="match status" value="1"/>
</dbReference>
<feature type="transmembrane region" description="Helical" evidence="10">
    <location>
        <begin position="2649"/>
        <end position="2671"/>
    </location>
</feature>
<evidence type="ECO:0000256" key="5">
    <source>
        <dbReference type="ARBA" id="ARBA00022729"/>
    </source>
</evidence>
<evidence type="ECO:0000256" key="10">
    <source>
        <dbReference type="SAM" id="Phobius"/>
    </source>
</evidence>
<accession>A0ABY7DH66</accession>
<evidence type="ECO:0000259" key="12">
    <source>
        <dbReference type="PROSITE" id="PS50095"/>
    </source>
</evidence>
<feature type="domain" description="PKD" evidence="11">
    <location>
        <begin position="150"/>
        <end position="214"/>
    </location>
</feature>
<dbReference type="PANTHER" id="PTHR10877:SF150">
    <property type="entry name" value="REJ DOMAIN-CONTAINING PROTEIN"/>
    <property type="match status" value="1"/>
</dbReference>
<evidence type="ECO:0000256" key="4">
    <source>
        <dbReference type="ARBA" id="ARBA00022692"/>
    </source>
</evidence>
<comment type="subcellular location">
    <subcellularLocation>
        <location evidence="2">Cell membrane</location>
        <topology evidence="2">Multi-pass membrane protein</topology>
    </subcellularLocation>
    <subcellularLocation>
        <location evidence="1">Cell projection</location>
        <location evidence="1">Cilium</location>
    </subcellularLocation>
</comment>
<keyword evidence="7" id="KW-0966">Cell projection</keyword>
<dbReference type="InterPro" id="IPR000601">
    <property type="entry name" value="PKD_dom"/>
</dbReference>
<feature type="transmembrane region" description="Helical" evidence="10">
    <location>
        <begin position="2520"/>
        <end position="2539"/>
    </location>
</feature>